<dbReference type="PANTHER" id="PTHR11717">
    <property type="entry name" value="LOW MOLECULAR WEIGHT PROTEIN TYROSINE PHOSPHATASE"/>
    <property type="match status" value="1"/>
</dbReference>
<dbReference type="Proteomes" id="UP000410049">
    <property type="component" value="Unassembled WGS sequence"/>
</dbReference>
<accession>A0A5M9ZI18</accession>
<dbReference type="SMART" id="SM00226">
    <property type="entry name" value="LMWPc"/>
    <property type="match status" value="1"/>
</dbReference>
<reference evidence="2 3" key="1">
    <citation type="journal article" date="2019" name="Syst. Appl. Microbiol.">
        <title>Characterization of Bifidobacterium species in feaces of the Egyptian fruit bat: Description of B. vespertilionis sp. nov. and B. rousetti sp. nov.</title>
        <authorList>
            <person name="Modesto M."/>
            <person name="Satti M."/>
            <person name="Watanabe K."/>
            <person name="Puglisi E."/>
            <person name="Morelli L."/>
            <person name="Huang C.-H."/>
            <person name="Liou J.-S."/>
            <person name="Miyashita M."/>
            <person name="Tamura T."/>
            <person name="Saito S."/>
            <person name="Mori K."/>
            <person name="Huang L."/>
            <person name="Sciavilla P."/>
            <person name="Sandri C."/>
            <person name="Spiezio C."/>
            <person name="Vitali F."/>
            <person name="Cavalieri D."/>
            <person name="Perpetuini G."/>
            <person name="Tofalo R."/>
            <person name="Bonetti A."/>
            <person name="Arita M."/>
            <person name="Mattarelli P."/>
        </authorList>
    </citation>
    <scope>NUCLEOTIDE SEQUENCE [LARGE SCALE GENOMIC DNA]</scope>
    <source>
        <strain evidence="2 3">RST17</strain>
    </source>
</reference>
<dbReference type="SUPFAM" id="SSF52788">
    <property type="entry name" value="Phosphotyrosine protein phosphatases I"/>
    <property type="match status" value="1"/>
</dbReference>
<dbReference type="GO" id="GO:0004725">
    <property type="term" value="F:protein tyrosine phosphatase activity"/>
    <property type="evidence" value="ECO:0007669"/>
    <property type="project" value="TreeGrafter"/>
</dbReference>
<dbReference type="Pfam" id="PF01451">
    <property type="entry name" value="LMWPc"/>
    <property type="match status" value="1"/>
</dbReference>
<dbReference type="AlphaFoldDB" id="A0A5M9ZI18"/>
<dbReference type="InterPro" id="IPR050438">
    <property type="entry name" value="LMW_PTPase"/>
</dbReference>
<evidence type="ECO:0000259" key="1">
    <source>
        <dbReference type="SMART" id="SM00226"/>
    </source>
</evidence>
<dbReference type="InterPro" id="IPR036196">
    <property type="entry name" value="Ptyr_pPase_sf"/>
</dbReference>
<evidence type="ECO:0000313" key="2">
    <source>
        <dbReference type="EMBL" id="KAA8825668.1"/>
    </source>
</evidence>
<dbReference type="InterPro" id="IPR023485">
    <property type="entry name" value="Ptyr_pPase"/>
</dbReference>
<gene>
    <name evidence="2" type="ORF">EMO91_11950</name>
</gene>
<name>A0A5M9ZI18_9BIFI</name>
<proteinExistence type="predicted"/>
<feature type="domain" description="Phosphotyrosine protein phosphatase I" evidence="1">
    <location>
        <begin position="173"/>
        <end position="352"/>
    </location>
</feature>
<dbReference type="Gene3D" id="3.40.50.2300">
    <property type="match status" value="1"/>
</dbReference>
<evidence type="ECO:0000313" key="3">
    <source>
        <dbReference type="Proteomes" id="UP000410049"/>
    </source>
</evidence>
<dbReference type="PANTHER" id="PTHR11717:SF31">
    <property type="entry name" value="LOW MOLECULAR WEIGHT PROTEIN-TYROSINE-PHOSPHATASE ETP-RELATED"/>
    <property type="match status" value="1"/>
</dbReference>
<comment type="caution">
    <text evidence="2">The sequence shown here is derived from an EMBL/GenBank/DDBJ whole genome shotgun (WGS) entry which is preliminary data.</text>
</comment>
<sequence>MQHVDRGTYSFNVATVSRQLAGHRPNRVAGMNVGGVSVLAQLIRSGFELAARIIGRDIGTLQRRNRGGRGLDLVGDECRGNRKICADHDDRGQHDCDDDQQRVPYHPSDAAPEVSFDLKTAVIVVPDDGRSMSRFVAQFLDSHVAMLPQRSNRATINGFDPMGCLEAPTMGRMRILFVCTGNISRSAMAELLAPYIFHDDSLTFESAGTRGLHDHPISDEATAILRRDRIDEKAIESFRSRRITPQIAREADLILCFETAQRADIVVESPLKARKTFLITDFANICEMAKERGWITGDSVEKRINSVVDNAGLLRPELPDAENVDDPQGLGMDAFISAHNALVRVLKRIAAALA</sequence>
<dbReference type="EMBL" id="RZUH01000014">
    <property type="protein sequence ID" value="KAA8825668.1"/>
    <property type="molecule type" value="Genomic_DNA"/>
</dbReference>
<protein>
    <recommendedName>
        <fullName evidence="1">Phosphotyrosine protein phosphatase I domain-containing protein</fullName>
    </recommendedName>
</protein>
<organism evidence="2 3">
    <name type="scientific">Bifidobacterium myosotis</name>
    <dbReference type="NCBI Taxonomy" id="1630166"/>
    <lineage>
        <taxon>Bacteria</taxon>
        <taxon>Bacillati</taxon>
        <taxon>Actinomycetota</taxon>
        <taxon>Actinomycetes</taxon>
        <taxon>Bifidobacteriales</taxon>
        <taxon>Bifidobacteriaceae</taxon>
        <taxon>Bifidobacterium</taxon>
    </lineage>
</organism>